<feature type="region of interest" description="Disordered" evidence="3">
    <location>
        <begin position="34"/>
        <end position="59"/>
    </location>
</feature>
<dbReference type="PANTHER" id="PTHR30203">
    <property type="entry name" value="OUTER MEMBRANE CATION EFFLUX PROTEIN"/>
    <property type="match status" value="1"/>
</dbReference>
<keyword evidence="2" id="KW-0472">Membrane</keyword>
<evidence type="ECO:0000313" key="4">
    <source>
        <dbReference type="EMBL" id="TWB22057.1"/>
    </source>
</evidence>
<dbReference type="InterPro" id="IPR003423">
    <property type="entry name" value="OMP_efflux"/>
</dbReference>
<accession>A0A560FKB6</accession>
<dbReference type="Pfam" id="PF02321">
    <property type="entry name" value="OEP"/>
    <property type="match status" value="2"/>
</dbReference>
<dbReference type="Proteomes" id="UP000319859">
    <property type="component" value="Unassembled WGS sequence"/>
</dbReference>
<dbReference type="Gene3D" id="2.20.200.10">
    <property type="entry name" value="Outer membrane efflux proteins (OEP)"/>
    <property type="match status" value="1"/>
</dbReference>
<reference evidence="4 5" key="1">
    <citation type="submission" date="2019-06" db="EMBL/GenBank/DDBJ databases">
        <title>Genomic Encyclopedia of Type Strains, Phase IV (KMG-V): Genome sequencing to study the core and pangenomes of soil and plant-associated prokaryotes.</title>
        <authorList>
            <person name="Whitman W."/>
        </authorList>
    </citation>
    <scope>NUCLEOTIDE SEQUENCE [LARGE SCALE GENOMIC DNA]</scope>
    <source>
        <strain evidence="4 5">BR 11880</strain>
    </source>
</reference>
<dbReference type="GO" id="GO:0015562">
    <property type="term" value="F:efflux transmembrane transporter activity"/>
    <property type="evidence" value="ECO:0007669"/>
    <property type="project" value="InterPro"/>
</dbReference>
<dbReference type="Gene3D" id="1.20.1600.10">
    <property type="entry name" value="Outer membrane efflux proteins (OEP)"/>
    <property type="match status" value="1"/>
</dbReference>
<keyword evidence="2 4" id="KW-0449">Lipoprotein</keyword>
<dbReference type="OrthoDB" id="9783100at2"/>
<name>A0A560FKB6_9PROT</name>
<organism evidence="4 5">
    <name type="scientific">Nitrospirillum amazonense</name>
    <dbReference type="NCBI Taxonomy" id="28077"/>
    <lineage>
        <taxon>Bacteria</taxon>
        <taxon>Pseudomonadati</taxon>
        <taxon>Pseudomonadota</taxon>
        <taxon>Alphaproteobacteria</taxon>
        <taxon>Rhodospirillales</taxon>
        <taxon>Azospirillaceae</taxon>
        <taxon>Nitrospirillum</taxon>
    </lineage>
</organism>
<comment type="subcellular location">
    <subcellularLocation>
        <location evidence="2">Cell membrane</location>
        <topology evidence="2">Lipid-anchor</topology>
    </subcellularLocation>
</comment>
<comment type="similarity">
    <text evidence="1 2">Belongs to the outer membrane factor (OMF) (TC 1.B.17) family.</text>
</comment>
<evidence type="ECO:0000256" key="2">
    <source>
        <dbReference type="RuleBase" id="RU362097"/>
    </source>
</evidence>
<keyword evidence="2" id="KW-0564">Palmitate</keyword>
<dbReference type="RefSeq" id="WP_145749692.1">
    <property type="nucleotide sequence ID" value="NZ_VITN01000004.1"/>
</dbReference>
<dbReference type="EMBL" id="VITN01000004">
    <property type="protein sequence ID" value="TWB22057.1"/>
    <property type="molecule type" value="Genomic_DNA"/>
</dbReference>
<dbReference type="PROSITE" id="PS51257">
    <property type="entry name" value="PROKAR_LIPOPROTEIN"/>
    <property type="match status" value="1"/>
</dbReference>
<evidence type="ECO:0000256" key="1">
    <source>
        <dbReference type="ARBA" id="ARBA00007613"/>
    </source>
</evidence>
<feature type="signal peptide" evidence="2">
    <location>
        <begin position="1"/>
        <end position="16"/>
    </location>
</feature>
<evidence type="ECO:0000313" key="5">
    <source>
        <dbReference type="Proteomes" id="UP000319859"/>
    </source>
</evidence>
<sequence>MADVLKPFRLFPLALAATLAGCVVGPDFVKPPSDGYAPAPHPDRTVASQGPAGAAQGFGVSDDIQGDWWTLYHDRKLDALIAHAIAGSPTLEAAQATLRSASANLAAARAGLLPIATATVSANESRTTGKYASTASQYGASVGASYTVDVFGGVRRMIEMQQAALDLQRFSVESSYLALTSNVITTALQEALLSAELSAEEEIRSRQAKQLEIIRIREQSGAESPANVLTQESVLLGTESALTTLRTQRTQIRHLLAVYLGDDPATFAGGGLTLSGLTLPTDLPSSVPAKLTERRPDIRQAEAALHQASAAIGVAVAARIPDVGLTAALSTNSGALPTLFSSGLIGLGASVTQTLFDGGALAAREDASRAAYDAAVATYRQTVLSALQNVCDVLAAIDADAQTLSITTRQEERARQSLEISEVQYQYGKIRYADLLNAEEQYQSATIARLSAMASRFSDTAALYVALGGGWWHRREASPIPTME</sequence>
<dbReference type="AlphaFoldDB" id="A0A560FKB6"/>
<feature type="chain" id="PRO_5022251522" evidence="2">
    <location>
        <begin position="17"/>
        <end position="484"/>
    </location>
</feature>
<keyword evidence="2" id="KW-0732">Signal</keyword>
<protein>
    <submittedName>
        <fullName evidence="4">NodT family efflux transporter outer membrane factor (OMF) lipoprotein</fullName>
    </submittedName>
</protein>
<keyword evidence="2" id="KW-0812">Transmembrane</keyword>
<evidence type="ECO:0000256" key="3">
    <source>
        <dbReference type="SAM" id="MobiDB-lite"/>
    </source>
</evidence>
<dbReference type="NCBIfam" id="TIGR01845">
    <property type="entry name" value="outer_NodT"/>
    <property type="match status" value="1"/>
</dbReference>
<dbReference type="SUPFAM" id="SSF56954">
    <property type="entry name" value="Outer membrane efflux proteins (OEP)"/>
    <property type="match status" value="1"/>
</dbReference>
<keyword evidence="2" id="KW-1134">Transmembrane beta strand</keyword>
<comment type="caution">
    <text evidence="4">The sequence shown here is derived from an EMBL/GenBank/DDBJ whole genome shotgun (WGS) entry which is preliminary data.</text>
</comment>
<dbReference type="GO" id="GO:0005886">
    <property type="term" value="C:plasma membrane"/>
    <property type="evidence" value="ECO:0007669"/>
    <property type="project" value="UniProtKB-SubCell"/>
</dbReference>
<dbReference type="PANTHER" id="PTHR30203:SF33">
    <property type="entry name" value="BLR4455 PROTEIN"/>
    <property type="match status" value="1"/>
</dbReference>
<dbReference type="InterPro" id="IPR010131">
    <property type="entry name" value="MdtP/NodT-like"/>
</dbReference>
<gene>
    <name evidence="4" type="ORF">FBZ89_104305</name>
</gene>
<proteinExistence type="inferred from homology"/>